<dbReference type="AlphaFoldDB" id="A0A5C5ZN87"/>
<accession>A0A5C5ZN87</accession>
<dbReference type="Gene3D" id="3.90.1580.10">
    <property type="entry name" value="paralog of FGE (formylglycine-generating enzyme)"/>
    <property type="match status" value="1"/>
</dbReference>
<protein>
    <submittedName>
        <fullName evidence="2">Formylglycine-generating sulfatase enzyme</fullName>
    </submittedName>
</protein>
<keyword evidence="3" id="KW-1185">Reference proteome</keyword>
<dbReference type="InterPro" id="IPR005532">
    <property type="entry name" value="SUMF_dom"/>
</dbReference>
<dbReference type="GO" id="GO:0120147">
    <property type="term" value="F:formylglycine-generating oxidase activity"/>
    <property type="evidence" value="ECO:0007669"/>
    <property type="project" value="TreeGrafter"/>
</dbReference>
<dbReference type="Pfam" id="PF03781">
    <property type="entry name" value="FGE-sulfatase"/>
    <property type="match status" value="1"/>
</dbReference>
<dbReference type="RefSeq" id="WP_197525631.1">
    <property type="nucleotide sequence ID" value="NZ_SJPQ01000002.1"/>
</dbReference>
<dbReference type="PANTHER" id="PTHR23150">
    <property type="entry name" value="SULFATASE MODIFYING FACTOR 1, 2"/>
    <property type="match status" value="1"/>
</dbReference>
<dbReference type="InterPro" id="IPR042095">
    <property type="entry name" value="SUMF_sf"/>
</dbReference>
<evidence type="ECO:0000313" key="2">
    <source>
        <dbReference type="EMBL" id="TWT88535.1"/>
    </source>
</evidence>
<organism evidence="2 3">
    <name type="scientific">Pseudobythopirellula maris</name>
    <dbReference type="NCBI Taxonomy" id="2527991"/>
    <lineage>
        <taxon>Bacteria</taxon>
        <taxon>Pseudomonadati</taxon>
        <taxon>Planctomycetota</taxon>
        <taxon>Planctomycetia</taxon>
        <taxon>Pirellulales</taxon>
        <taxon>Lacipirellulaceae</taxon>
        <taxon>Pseudobythopirellula</taxon>
    </lineage>
</organism>
<dbReference type="InterPro" id="IPR016187">
    <property type="entry name" value="CTDL_fold"/>
</dbReference>
<evidence type="ECO:0000313" key="3">
    <source>
        <dbReference type="Proteomes" id="UP000315440"/>
    </source>
</evidence>
<sequence length="272" mass="28980">MGVALVLLACSEAVSSSLEIQWVAIGNPGNAPDPETERGSVGYTYEISATEITNAQFVEYLNETDPLANNHANRFVRTYPRSLPGITFSPRILPGVEYVPQNSPGSKYTIKQGQENHPATVIWSAAARYANWLHNGKGSGDTEDGAYSLAGGGGYLDFYVGVERNPGSRVAIPTMDEWYKAAFHDAGAGTSGLYFEYPTSSNSAPSAASPFIDPSGSNYQGVVGGFTDVGAYYLASSPYGTYDQAGNAFEWLETYWGYNANAGLRASVGGNL</sequence>
<comment type="caution">
    <text evidence="2">The sequence shown here is derived from an EMBL/GenBank/DDBJ whole genome shotgun (WGS) entry which is preliminary data.</text>
</comment>
<dbReference type="SUPFAM" id="SSF56436">
    <property type="entry name" value="C-type lectin-like"/>
    <property type="match status" value="1"/>
</dbReference>
<name>A0A5C5ZN87_9BACT</name>
<reference evidence="2 3" key="1">
    <citation type="submission" date="2019-02" db="EMBL/GenBank/DDBJ databases">
        <title>Deep-cultivation of Planctomycetes and their phenomic and genomic characterization uncovers novel biology.</title>
        <authorList>
            <person name="Wiegand S."/>
            <person name="Jogler M."/>
            <person name="Boedeker C."/>
            <person name="Pinto D."/>
            <person name="Vollmers J."/>
            <person name="Rivas-Marin E."/>
            <person name="Kohn T."/>
            <person name="Peeters S.H."/>
            <person name="Heuer A."/>
            <person name="Rast P."/>
            <person name="Oberbeckmann S."/>
            <person name="Bunk B."/>
            <person name="Jeske O."/>
            <person name="Meyerdierks A."/>
            <person name="Storesund J.E."/>
            <person name="Kallscheuer N."/>
            <person name="Luecker S."/>
            <person name="Lage O.M."/>
            <person name="Pohl T."/>
            <person name="Merkel B.J."/>
            <person name="Hornburger P."/>
            <person name="Mueller R.-W."/>
            <person name="Bruemmer F."/>
            <person name="Labrenz M."/>
            <person name="Spormann A.M."/>
            <person name="Op Den Camp H."/>
            <person name="Overmann J."/>
            <person name="Amann R."/>
            <person name="Jetten M.S.M."/>
            <person name="Mascher T."/>
            <person name="Medema M.H."/>
            <person name="Devos D.P."/>
            <person name="Kaster A.-K."/>
            <person name="Ovreas L."/>
            <person name="Rohde M."/>
            <person name="Galperin M.Y."/>
            <person name="Jogler C."/>
        </authorList>
    </citation>
    <scope>NUCLEOTIDE SEQUENCE [LARGE SCALE GENOMIC DNA]</scope>
    <source>
        <strain evidence="2 3">Mal64</strain>
    </source>
</reference>
<dbReference type="Proteomes" id="UP000315440">
    <property type="component" value="Unassembled WGS sequence"/>
</dbReference>
<dbReference type="PANTHER" id="PTHR23150:SF19">
    <property type="entry name" value="FORMYLGLYCINE-GENERATING ENZYME"/>
    <property type="match status" value="1"/>
</dbReference>
<gene>
    <name evidence="2" type="ORF">Mal64_20180</name>
</gene>
<evidence type="ECO:0000259" key="1">
    <source>
        <dbReference type="Pfam" id="PF03781"/>
    </source>
</evidence>
<proteinExistence type="predicted"/>
<dbReference type="EMBL" id="SJPQ01000002">
    <property type="protein sequence ID" value="TWT88535.1"/>
    <property type="molecule type" value="Genomic_DNA"/>
</dbReference>
<feature type="domain" description="Sulfatase-modifying factor enzyme-like" evidence="1">
    <location>
        <begin position="43"/>
        <end position="257"/>
    </location>
</feature>
<dbReference type="InterPro" id="IPR051043">
    <property type="entry name" value="Sulfatase_Mod_Factor_Kinase"/>
</dbReference>